<organism evidence="2 3">
    <name type="scientific">Eiseniibacteriota bacterium</name>
    <dbReference type="NCBI Taxonomy" id="2212470"/>
    <lineage>
        <taxon>Bacteria</taxon>
        <taxon>Candidatus Eiseniibacteriota</taxon>
    </lineage>
</organism>
<evidence type="ECO:0000313" key="2">
    <source>
        <dbReference type="EMBL" id="MFC1573071.1"/>
    </source>
</evidence>
<protein>
    <submittedName>
        <fullName evidence="2">T9SS type A sorting domain-containing protein</fullName>
    </submittedName>
</protein>
<sequence>MKQIVSIGFILGLAALLCPTAHAVIEMPMNVCSNGGARVGDATYTIHCTLGQPAIGLMGTGSHICENGFWFPTCYYYTDVPEPQDDLTTHFELGHGGPTSFGHVSTIRYAVPKSAHVSIRLYDVTGRIVQTLVDRQVNPGSHEAAIQSVGLGAGVYFCRMRAKGFSATRRLLLVR</sequence>
<dbReference type="NCBIfam" id="TIGR04183">
    <property type="entry name" value="Por_Secre_tail"/>
    <property type="match status" value="1"/>
</dbReference>
<gene>
    <name evidence="2" type="ORF">ACFL6M_05675</name>
</gene>
<feature type="signal peptide" evidence="1">
    <location>
        <begin position="1"/>
        <end position="23"/>
    </location>
</feature>
<dbReference type="Gene3D" id="2.60.40.4070">
    <property type="match status" value="1"/>
</dbReference>
<evidence type="ECO:0000313" key="3">
    <source>
        <dbReference type="Proteomes" id="UP001593833"/>
    </source>
</evidence>
<feature type="chain" id="PRO_5046084155" evidence="1">
    <location>
        <begin position="24"/>
        <end position="175"/>
    </location>
</feature>
<proteinExistence type="predicted"/>
<name>A0ABV6YL60_UNCEI</name>
<dbReference type="Proteomes" id="UP001593833">
    <property type="component" value="Unassembled WGS sequence"/>
</dbReference>
<dbReference type="InterPro" id="IPR026444">
    <property type="entry name" value="Secre_tail"/>
</dbReference>
<dbReference type="EMBL" id="JBHPKH010000070">
    <property type="protein sequence ID" value="MFC1573071.1"/>
    <property type="molecule type" value="Genomic_DNA"/>
</dbReference>
<reference evidence="2 3" key="1">
    <citation type="submission" date="2024-09" db="EMBL/GenBank/DDBJ databases">
        <authorList>
            <person name="D'Angelo T."/>
        </authorList>
    </citation>
    <scope>NUCLEOTIDE SEQUENCE [LARGE SCALE GENOMIC DNA]</scope>
    <source>
        <strain evidence="2">SAG AM-320-E07</strain>
    </source>
</reference>
<accession>A0ABV6YL60</accession>
<comment type="caution">
    <text evidence="2">The sequence shown here is derived from an EMBL/GenBank/DDBJ whole genome shotgun (WGS) entry which is preliminary data.</text>
</comment>
<evidence type="ECO:0000256" key="1">
    <source>
        <dbReference type="SAM" id="SignalP"/>
    </source>
</evidence>
<keyword evidence="3" id="KW-1185">Reference proteome</keyword>
<keyword evidence="1" id="KW-0732">Signal</keyword>